<dbReference type="STRING" id="1817821.A2717_02505"/>
<dbReference type="Pfam" id="PF20803">
    <property type="entry name" value="PaaX_M"/>
    <property type="match status" value="1"/>
</dbReference>
<keyword evidence="1" id="KW-0472">Membrane</keyword>
<dbReference type="Proteomes" id="UP000177610">
    <property type="component" value="Unassembled WGS sequence"/>
</dbReference>
<protein>
    <recommendedName>
        <fullName evidence="2">Transcriptional repressor PaaX-like central Cas2-like domain-containing protein</fullName>
    </recommendedName>
</protein>
<dbReference type="AlphaFoldDB" id="A0A1F5N9S3"/>
<feature type="domain" description="Transcriptional repressor PaaX-like central Cas2-like" evidence="2">
    <location>
        <begin position="134"/>
        <end position="214"/>
    </location>
</feature>
<evidence type="ECO:0000259" key="2">
    <source>
        <dbReference type="Pfam" id="PF20803"/>
    </source>
</evidence>
<evidence type="ECO:0000313" key="4">
    <source>
        <dbReference type="Proteomes" id="UP000177610"/>
    </source>
</evidence>
<keyword evidence="1" id="KW-0812">Transmembrane</keyword>
<dbReference type="Gene3D" id="3.30.70.2650">
    <property type="match status" value="1"/>
</dbReference>
<organism evidence="3 4">
    <name type="scientific">Candidatus Doudnabacteria bacterium RIFCSPHIGHO2_01_FULL_41_86</name>
    <dbReference type="NCBI Taxonomy" id="1817821"/>
    <lineage>
        <taxon>Bacteria</taxon>
        <taxon>Candidatus Doudnaibacteriota</taxon>
    </lineage>
</organism>
<keyword evidence="1" id="KW-1133">Transmembrane helix</keyword>
<name>A0A1F5N9S3_9BACT</name>
<gene>
    <name evidence="3" type="ORF">A2717_02505</name>
</gene>
<dbReference type="EMBL" id="MFEH01000001">
    <property type="protein sequence ID" value="OGE74389.1"/>
    <property type="molecule type" value="Genomic_DNA"/>
</dbReference>
<evidence type="ECO:0000256" key="1">
    <source>
        <dbReference type="SAM" id="Phobius"/>
    </source>
</evidence>
<comment type="caution">
    <text evidence="3">The sequence shown here is derived from an EMBL/GenBank/DDBJ whole genome shotgun (WGS) entry which is preliminary data.</text>
</comment>
<dbReference type="InterPro" id="IPR048846">
    <property type="entry name" value="PaaX-like_central"/>
</dbReference>
<proteinExistence type="predicted"/>
<sequence>MRIKDQIAFAAVIKNSTVSKKPTLNDKQIAVLKTAGEAILALAAVAGVVTIAAIAPNLLNAIGKIAKYSYHGIDRKERFQKRQKVLVRSFYYLKRYGYVQLMKEGDEYVMTVTKKGQEKIWRMNFDYLEIPRDSRWRKHWWVVLADIPSKEYRHHADLFREKLQTMNFYPLQRTVWVYPYNPIDQVEFISVYYGIEQFVTVMEISKLNPDDEEKLTKFFKAAELI</sequence>
<accession>A0A1F5N9S3</accession>
<reference evidence="3 4" key="1">
    <citation type="journal article" date="2016" name="Nat. Commun.">
        <title>Thousands of microbial genomes shed light on interconnected biogeochemical processes in an aquifer system.</title>
        <authorList>
            <person name="Anantharaman K."/>
            <person name="Brown C.T."/>
            <person name="Hug L.A."/>
            <person name="Sharon I."/>
            <person name="Castelle C.J."/>
            <person name="Probst A.J."/>
            <person name="Thomas B.C."/>
            <person name="Singh A."/>
            <person name="Wilkins M.J."/>
            <person name="Karaoz U."/>
            <person name="Brodie E.L."/>
            <person name="Williams K.H."/>
            <person name="Hubbard S.S."/>
            <person name="Banfield J.F."/>
        </authorList>
    </citation>
    <scope>NUCLEOTIDE SEQUENCE [LARGE SCALE GENOMIC DNA]</scope>
</reference>
<feature type="transmembrane region" description="Helical" evidence="1">
    <location>
        <begin position="38"/>
        <end position="59"/>
    </location>
</feature>
<evidence type="ECO:0000313" key="3">
    <source>
        <dbReference type="EMBL" id="OGE74389.1"/>
    </source>
</evidence>